<evidence type="ECO:0000256" key="3">
    <source>
        <dbReference type="ARBA" id="ARBA00022840"/>
    </source>
</evidence>
<dbReference type="InterPro" id="IPR051782">
    <property type="entry name" value="ABC_Transporter_VariousFunc"/>
</dbReference>
<evidence type="ECO:0000313" key="6">
    <source>
        <dbReference type="Proteomes" id="UP000322362"/>
    </source>
</evidence>
<dbReference type="PANTHER" id="PTHR42939">
    <property type="entry name" value="ABC TRANSPORTER ATP-BINDING PROTEIN ALBC-RELATED"/>
    <property type="match status" value="1"/>
</dbReference>
<dbReference type="SUPFAM" id="SSF52540">
    <property type="entry name" value="P-loop containing nucleoside triphosphate hydrolases"/>
    <property type="match status" value="1"/>
</dbReference>
<dbReference type="InterPro" id="IPR003593">
    <property type="entry name" value="AAA+_ATPase"/>
</dbReference>
<reference evidence="5 6" key="1">
    <citation type="submission" date="2019-08" db="EMBL/GenBank/DDBJ databases">
        <title>Phlebobacter frassis gen. nov. sp. nov., a new member of family Sphingobacteriaceae isolated from sand fly rearing media.</title>
        <authorList>
            <person name="Kakumanu M.L."/>
            <person name="Marayati B.F."/>
            <person name="Wada-Katsumata A."/>
            <person name="Wasserberg G."/>
            <person name="Schal C."/>
            <person name="Apperson C.S."/>
            <person name="Ponnusamy L."/>
        </authorList>
    </citation>
    <scope>NUCLEOTIDE SEQUENCE [LARGE SCALE GENOMIC DNA]</scope>
    <source>
        <strain evidence="5 6">SSI9</strain>
    </source>
</reference>
<evidence type="ECO:0000256" key="1">
    <source>
        <dbReference type="ARBA" id="ARBA00022448"/>
    </source>
</evidence>
<evidence type="ECO:0000313" key="5">
    <source>
        <dbReference type="EMBL" id="TYR34426.1"/>
    </source>
</evidence>
<dbReference type="GO" id="GO:0016887">
    <property type="term" value="F:ATP hydrolysis activity"/>
    <property type="evidence" value="ECO:0007669"/>
    <property type="project" value="InterPro"/>
</dbReference>
<dbReference type="Gene3D" id="3.40.50.300">
    <property type="entry name" value="P-loop containing nucleotide triphosphate hydrolases"/>
    <property type="match status" value="1"/>
</dbReference>
<organism evidence="5 6">
    <name type="scientific">Sphingobacterium phlebotomi</name>
    <dbReference type="NCBI Taxonomy" id="2605433"/>
    <lineage>
        <taxon>Bacteria</taxon>
        <taxon>Pseudomonadati</taxon>
        <taxon>Bacteroidota</taxon>
        <taxon>Sphingobacteriia</taxon>
        <taxon>Sphingobacteriales</taxon>
        <taxon>Sphingobacteriaceae</taxon>
        <taxon>Sphingobacterium</taxon>
    </lineage>
</organism>
<gene>
    <name evidence="5" type="ORF">FXV77_15500</name>
</gene>
<sequence length="214" mass="24475">MIVTLQNLGRRYNKEWIFRHMDYTFSFGKKYAILGPNGSGKSTLLKVISGSLAPSEGEIVYENISTQRILTEGVYQQLTVAAPYMELIEEFTLRELISFHFKFKSYLSGFDLGEVVRILHLEKALDKEIRFFSSGMKQRVKLTLACCSSSNMVLLDEPMSNLDTAGEDWYLSLIERTIGTDRILIIGSNQEKEYAFCDEQINITSYKGEKLSFL</sequence>
<dbReference type="InterPro" id="IPR027417">
    <property type="entry name" value="P-loop_NTPase"/>
</dbReference>
<evidence type="ECO:0000256" key="2">
    <source>
        <dbReference type="ARBA" id="ARBA00022741"/>
    </source>
</evidence>
<evidence type="ECO:0000259" key="4">
    <source>
        <dbReference type="PROSITE" id="PS50893"/>
    </source>
</evidence>
<keyword evidence="6" id="KW-1185">Reference proteome</keyword>
<proteinExistence type="predicted"/>
<keyword evidence="3 5" id="KW-0067">ATP-binding</keyword>
<dbReference type="EMBL" id="VTAV01000012">
    <property type="protein sequence ID" value="TYR34426.1"/>
    <property type="molecule type" value="Genomic_DNA"/>
</dbReference>
<protein>
    <submittedName>
        <fullName evidence="5">ATP-binding cassette domain-containing protein</fullName>
    </submittedName>
</protein>
<dbReference type="PROSITE" id="PS50893">
    <property type="entry name" value="ABC_TRANSPORTER_2"/>
    <property type="match status" value="1"/>
</dbReference>
<dbReference type="PANTHER" id="PTHR42939:SF1">
    <property type="entry name" value="ABC TRANSPORTER ATP-BINDING PROTEIN ALBC-RELATED"/>
    <property type="match status" value="1"/>
</dbReference>
<dbReference type="InterPro" id="IPR003439">
    <property type="entry name" value="ABC_transporter-like_ATP-bd"/>
</dbReference>
<dbReference type="GO" id="GO:0005524">
    <property type="term" value="F:ATP binding"/>
    <property type="evidence" value="ECO:0007669"/>
    <property type="project" value="UniProtKB-KW"/>
</dbReference>
<name>A0A5D4H0N1_9SPHI</name>
<comment type="caution">
    <text evidence="5">The sequence shown here is derived from an EMBL/GenBank/DDBJ whole genome shotgun (WGS) entry which is preliminary data.</text>
</comment>
<dbReference type="AlphaFoldDB" id="A0A5D4H0N1"/>
<dbReference type="Pfam" id="PF00005">
    <property type="entry name" value="ABC_tran"/>
    <property type="match status" value="1"/>
</dbReference>
<keyword evidence="2" id="KW-0547">Nucleotide-binding</keyword>
<dbReference type="SMART" id="SM00382">
    <property type="entry name" value="AAA"/>
    <property type="match status" value="1"/>
</dbReference>
<dbReference type="Proteomes" id="UP000322362">
    <property type="component" value="Unassembled WGS sequence"/>
</dbReference>
<feature type="domain" description="ABC transporter" evidence="4">
    <location>
        <begin position="3"/>
        <end position="213"/>
    </location>
</feature>
<keyword evidence="1" id="KW-0813">Transport</keyword>
<accession>A0A5D4H0N1</accession>